<accession>A0ABV4CL97</accession>
<evidence type="ECO:0000313" key="2">
    <source>
        <dbReference type="EMBL" id="MEY8040571.1"/>
    </source>
</evidence>
<protein>
    <submittedName>
        <fullName evidence="2">YbaB/EbfC family nucleoid-associated protein</fullName>
    </submittedName>
</protein>
<dbReference type="Gene3D" id="3.30.1310.10">
    <property type="entry name" value="Nucleoid-associated protein YbaB-like domain"/>
    <property type="match status" value="1"/>
</dbReference>
<dbReference type="EMBL" id="JBGEHV010000023">
    <property type="protein sequence ID" value="MEY8040571.1"/>
    <property type="molecule type" value="Genomic_DNA"/>
</dbReference>
<dbReference type="Proteomes" id="UP001564626">
    <property type="component" value="Unassembled WGS sequence"/>
</dbReference>
<proteinExistence type="predicted"/>
<comment type="caution">
    <text evidence="2">The sequence shown here is derived from an EMBL/GenBank/DDBJ whole genome shotgun (WGS) entry which is preliminary data.</text>
</comment>
<sequence length="124" mass="14172">MDIEDRIAQAMRQLQSNVDKASKNPEAVLQGNFSGTSGNVTVWVDALGRTERCRILPNSVFEGDEFRLVEAFNEATKEARRKAENLEFEDEAEGRHERPAPESPNRQRSWADDHVEEESATWLR</sequence>
<dbReference type="InterPro" id="IPR036894">
    <property type="entry name" value="YbaB-like_sf"/>
</dbReference>
<reference evidence="2 3" key="1">
    <citation type="submission" date="2024-08" db="EMBL/GenBank/DDBJ databases">
        <title>Genome mining of Saccharopolyspora cebuensis PGLac3 from Nigerian medicinal plant.</title>
        <authorList>
            <person name="Ezeobiora C.E."/>
            <person name="Igbokwe N.H."/>
            <person name="Amin D.H."/>
            <person name="Mendie U.E."/>
        </authorList>
    </citation>
    <scope>NUCLEOTIDE SEQUENCE [LARGE SCALE GENOMIC DNA]</scope>
    <source>
        <strain evidence="2 3">PGLac3</strain>
    </source>
</reference>
<feature type="compositionally biased region" description="Acidic residues" evidence="1">
    <location>
        <begin position="114"/>
        <end position="124"/>
    </location>
</feature>
<keyword evidence="3" id="KW-1185">Reference proteome</keyword>
<dbReference type="RefSeq" id="WP_345367175.1">
    <property type="nucleotide sequence ID" value="NZ_BAABII010000018.1"/>
</dbReference>
<name>A0ABV4CL97_9PSEU</name>
<dbReference type="SUPFAM" id="SSF82607">
    <property type="entry name" value="YbaB-like"/>
    <property type="match status" value="1"/>
</dbReference>
<evidence type="ECO:0000256" key="1">
    <source>
        <dbReference type="SAM" id="MobiDB-lite"/>
    </source>
</evidence>
<evidence type="ECO:0000313" key="3">
    <source>
        <dbReference type="Proteomes" id="UP001564626"/>
    </source>
</evidence>
<organism evidence="2 3">
    <name type="scientific">Saccharopolyspora cebuensis</name>
    <dbReference type="NCBI Taxonomy" id="418759"/>
    <lineage>
        <taxon>Bacteria</taxon>
        <taxon>Bacillati</taxon>
        <taxon>Actinomycetota</taxon>
        <taxon>Actinomycetes</taxon>
        <taxon>Pseudonocardiales</taxon>
        <taxon>Pseudonocardiaceae</taxon>
        <taxon>Saccharopolyspora</taxon>
    </lineage>
</organism>
<feature type="region of interest" description="Disordered" evidence="1">
    <location>
        <begin position="79"/>
        <end position="124"/>
    </location>
</feature>
<gene>
    <name evidence="2" type="ORF">AB8O55_14290</name>
</gene>